<organism evidence="1 2">
    <name type="scientific">Phytophthora nicotianae P10297</name>
    <dbReference type="NCBI Taxonomy" id="1317064"/>
    <lineage>
        <taxon>Eukaryota</taxon>
        <taxon>Sar</taxon>
        <taxon>Stramenopiles</taxon>
        <taxon>Oomycota</taxon>
        <taxon>Peronosporomycetes</taxon>
        <taxon>Peronosporales</taxon>
        <taxon>Peronosporaceae</taxon>
        <taxon>Phytophthora</taxon>
    </lineage>
</organism>
<name>W2Y0N8_PHYNI</name>
<dbReference type="OrthoDB" id="127800at2759"/>
<reference evidence="1 2" key="1">
    <citation type="submission" date="2013-11" db="EMBL/GenBank/DDBJ databases">
        <title>The Genome Sequence of Phytophthora parasitica P10297.</title>
        <authorList>
            <consortium name="The Broad Institute Genomics Platform"/>
            <person name="Russ C."/>
            <person name="Tyler B."/>
            <person name="Panabieres F."/>
            <person name="Shan W."/>
            <person name="Tripathy S."/>
            <person name="Grunwald N."/>
            <person name="Machado M."/>
            <person name="Johnson C.S."/>
            <person name="Walker B."/>
            <person name="Young S.K."/>
            <person name="Zeng Q."/>
            <person name="Gargeya S."/>
            <person name="Fitzgerald M."/>
            <person name="Haas B."/>
            <person name="Abouelleil A."/>
            <person name="Allen A.W."/>
            <person name="Alvarado L."/>
            <person name="Arachchi H.M."/>
            <person name="Berlin A.M."/>
            <person name="Chapman S.B."/>
            <person name="Gainer-Dewar J."/>
            <person name="Goldberg J."/>
            <person name="Griggs A."/>
            <person name="Gujja S."/>
            <person name="Hansen M."/>
            <person name="Howarth C."/>
            <person name="Imamovic A."/>
            <person name="Ireland A."/>
            <person name="Larimer J."/>
            <person name="McCowan C."/>
            <person name="Murphy C."/>
            <person name="Pearson M."/>
            <person name="Poon T.W."/>
            <person name="Priest M."/>
            <person name="Roberts A."/>
            <person name="Saif S."/>
            <person name="Shea T."/>
            <person name="Sisk P."/>
            <person name="Sykes S."/>
            <person name="Wortman J."/>
            <person name="Nusbaum C."/>
            <person name="Birren B."/>
        </authorList>
    </citation>
    <scope>NUCLEOTIDE SEQUENCE [LARGE SCALE GENOMIC DNA]</scope>
    <source>
        <strain evidence="1 2">P10297</strain>
    </source>
</reference>
<dbReference type="EMBL" id="ANIY01005514">
    <property type="protein sequence ID" value="ETP27734.1"/>
    <property type="molecule type" value="Genomic_DNA"/>
</dbReference>
<gene>
    <name evidence="1" type="ORF">F442_22984</name>
</gene>
<sequence length="131" mass="15086">MKNPKSVNIAKEEESAWLDTCLDNSQQTKVREVDQVLDNFNKRYPDQKTTMIDGLRANYNDLRLLRIFDAAKSDPNTEKLAANLQNALVDTYGLLRRKPADLKRMRDGVPTSDKMIERYVKKLDALLENSL</sequence>
<evidence type="ECO:0000313" key="2">
    <source>
        <dbReference type="Proteomes" id="UP000018948"/>
    </source>
</evidence>
<proteinExistence type="predicted"/>
<accession>W2Y0N8</accession>
<dbReference type="Proteomes" id="UP000018948">
    <property type="component" value="Unassembled WGS sequence"/>
</dbReference>
<dbReference type="AlphaFoldDB" id="W2Y0N8"/>
<evidence type="ECO:0008006" key="3">
    <source>
        <dbReference type="Google" id="ProtNLM"/>
    </source>
</evidence>
<protein>
    <recommendedName>
        <fullName evidence="3">RxLR effector protein</fullName>
    </recommendedName>
</protein>
<comment type="caution">
    <text evidence="1">The sequence shown here is derived from an EMBL/GenBank/DDBJ whole genome shotgun (WGS) entry which is preliminary data.</text>
</comment>
<evidence type="ECO:0000313" key="1">
    <source>
        <dbReference type="EMBL" id="ETP27734.1"/>
    </source>
</evidence>